<reference evidence="2" key="1">
    <citation type="submission" date="2020-07" db="EMBL/GenBank/DDBJ databases">
        <title>Huge and variable diversity of episymbiotic CPR bacteria and DPANN archaea in groundwater ecosystems.</title>
        <authorList>
            <person name="He C.Y."/>
            <person name="Keren R."/>
            <person name="Whittaker M."/>
            <person name="Farag I.F."/>
            <person name="Doudna J."/>
            <person name="Cate J.H.D."/>
            <person name="Banfield J.F."/>
        </authorList>
    </citation>
    <scope>NUCLEOTIDE SEQUENCE</scope>
    <source>
        <strain evidence="2">NC_groundwater_1860_Pr3_B-0.1um_51_7</strain>
    </source>
</reference>
<dbReference type="EMBL" id="JACRKR010000147">
    <property type="protein sequence ID" value="MBI5078974.1"/>
    <property type="molecule type" value="Genomic_DNA"/>
</dbReference>
<evidence type="ECO:0000313" key="3">
    <source>
        <dbReference type="Proteomes" id="UP000808761"/>
    </source>
</evidence>
<sequence length="69" mass="7489">MNNDGKNLSPEEQKIVSVLSCEPKHIDCIAAEAGFPAPQTSGLLMMLEVKKAVRQLPGKLFVLYASPMC</sequence>
<feature type="domain" description="DprA winged helix" evidence="1">
    <location>
        <begin position="7"/>
        <end position="59"/>
    </location>
</feature>
<name>A0A9D6UMK3_UNCSA</name>
<proteinExistence type="predicted"/>
<accession>A0A9D6UMK3</accession>
<evidence type="ECO:0000259" key="1">
    <source>
        <dbReference type="Pfam" id="PF17782"/>
    </source>
</evidence>
<evidence type="ECO:0000313" key="2">
    <source>
        <dbReference type="EMBL" id="MBI5078974.1"/>
    </source>
</evidence>
<dbReference type="InterPro" id="IPR041614">
    <property type="entry name" value="DprA_WH"/>
</dbReference>
<dbReference type="AlphaFoldDB" id="A0A9D6UMK3"/>
<dbReference type="InterPro" id="IPR036388">
    <property type="entry name" value="WH-like_DNA-bd_sf"/>
</dbReference>
<organism evidence="2 3">
    <name type="scientific">Candidatus Saganbacteria bacterium</name>
    <dbReference type="NCBI Taxonomy" id="2575572"/>
    <lineage>
        <taxon>Bacteria</taxon>
        <taxon>Bacillati</taxon>
        <taxon>Saganbacteria</taxon>
    </lineage>
</organism>
<dbReference type="Proteomes" id="UP000808761">
    <property type="component" value="Unassembled WGS sequence"/>
</dbReference>
<dbReference type="Gene3D" id="1.10.10.10">
    <property type="entry name" value="Winged helix-like DNA-binding domain superfamily/Winged helix DNA-binding domain"/>
    <property type="match status" value="1"/>
</dbReference>
<protein>
    <recommendedName>
        <fullName evidence="1">DprA winged helix domain-containing protein</fullName>
    </recommendedName>
</protein>
<comment type="caution">
    <text evidence="2">The sequence shown here is derived from an EMBL/GenBank/DDBJ whole genome shotgun (WGS) entry which is preliminary data.</text>
</comment>
<gene>
    <name evidence="2" type="ORF">HZB08_03025</name>
</gene>
<dbReference type="Pfam" id="PF17782">
    <property type="entry name" value="WHD_DprA"/>
    <property type="match status" value="1"/>
</dbReference>